<dbReference type="EMBL" id="JSVC01000013">
    <property type="protein sequence ID" value="KIC94319.1"/>
    <property type="molecule type" value="Genomic_DNA"/>
</dbReference>
<keyword evidence="2" id="KW-1185">Reference proteome</keyword>
<sequence length="342" mass="39565">MRIWFDLSNSPHINMFHDLIRELESEGHEVIITCRPLANTVDLLVQHKLEHTIVGEHYGKNIFRKIFGYPIRIWQLVSFLRNKNIDVAVSQSSFHSPMVARILRKPSIYTNDNEHALGNIPCFILASKILIPENLPMEKVVKKGGRISRILHYPGVKEGIYLWKKGLQIQDDRKQHPPDKKSIYVRPEPLTAQYYNAGVNFLDNVLESLKSSYNITILPRDKTQLAHYRQEKFAGINVPEKPLKFDEIARQCALFIGAGGSMTRELAILGIPTISVYQAELLEVDKFLLERKLMLHEPRLASSQLSDIMHELEGKEPDLQLLEKGRQSYQLFKEEIYKFKKQ</sequence>
<dbReference type="InterPro" id="IPR007152">
    <property type="entry name" value="DUF354"/>
</dbReference>
<gene>
    <name evidence="1" type="ORF">OI18_11830</name>
</gene>
<dbReference type="AlphaFoldDB" id="A0A0C1IUY5"/>
<accession>A0A0C1IUY5</accession>
<comment type="caution">
    <text evidence="1">The sequence shown here is derived from an EMBL/GenBank/DDBJ whole genome shotgun (WGS) entry which is preliminary data.</text>
</comment>
<reference evidence="1 2" key="1">
    <citation type="submission" date="2014-11" db="EMBL/GenBank/DDBJ databases">
        <title>Genome sequence of Flavihumibacter solisilvae 3-3.</title>
        <authorList>
            <person name="Zhou G."/>
            <person name="Li M."/>
            <person name="Wang G."/>
        </authorList>
    </citation>
    <scope>NUCLEOTIDE SEQUENCE [LARGE SCALE GENOMIC DNA]</scope>
    <source>
        <strain evidence="1 2">3-3</strain>
    </source>
</reference>
<name>A0A0C1IUY5_9BACT</name>
<organism evidence="1 2">
    <name type="scientific">Flavihumibacter solisilvae</name>
    <dbReference type="NCBI Taxonomy" id="1349421"/>
    <lineage>
        <taxon>Bacteria</taxon>
        <taxon>Pseudomonadati</taxon>
        <taxon>Bacteroidota</taxon>
        <taxon>Chitinophagia</taxon>
        <taxon>Chitinophagales</taxon>
        <taxon>Chitinophagaceae</taxon>
        <taxon>Flavihumibacter</taxon>
    </lineage>
</organism>
<dbReference type="RefSeq" id="WP_039140076.1">
    <property type="nucleotide sequence ID" value="NZ_JSVC01000013.1"/>
</dbReference>
<dbReference type="STRING" id="1349421.OI18_11830"/>
<proteinExistence type="predicted"/>
<dbReference type="OrthoDB" id="7058268at2"/>
<evidence type="ECO:0000313" key="2">
    <source>
        <dbReference type="Proteomes" id="UP000031408"/>
    </source>
</evidence>
<dbReference type="Gene3D" id="3.40.50.2000">
    <property type="entry name" value="Glycogen Phosphorylase B"/>
    <property type="match status" value="2"/>
</dbReference>
<dbReference type="PANTHER" id="PTHR39662:SF1">
    <property type="entry name" value="DUF354 DOMAIN-CONTAINING PROTEIN"/>
    <property type="match status" value="1"/>
</dbReference>
<dbReference type="Pfam" id="PF04007">
    <property type="entry name" value="DUF354"/>
    <property type="match status" value="1"/>
</dbReference>
<evidence type="ECO:0008006" key="3">
    <source>
        <dbReference type="Google" id="ProtNLM"/>
    </source>
</evidence>
<protein>
    <recommendedName>
        <fullName evidence="3">DUF354 domain-containing protein</fullName>
    </recommendedName>
</protein>
<dbReference type="Proteomes" id="UP000031408">
    <property type="component" value="Unassembled WGS sequence"/>
</dbReference>
<dbReference type="PIRSF" id="PIRSF005357">
    <property type="entry name" value="UCP005357"/>
    <property type="match status" value="1"/>
</dbReference>
<dbReference type="SUPFAM" id="SSF53756">
    <property type="entry name" value="UDP-Glycosyltransferase/glycogen phosphorylase"/>
    <property type="match status" value="1"/>
</dbReference>
<evidence type="ECO:0000313" key="1">
    <source>
        <dbReference type="EMBL" id="KIC94319.1"/>
    </source>
</evidence>
<dbReference type="PANTHER" id="PTHR39662">
    <property type="entry name" value="DUF354 DOMAIN-CONTAINING PROTEIN-RELATED"/>
    <property type="match status" value="1"/>
</dbReference>